<reference evidence="1 2" key="1">
    <citation type="journal article" date="2011" name="Front. Microbiol.">
        <title>Two Strains of Crocosphaera watsonii with Highly Conserved Genomes are Distinguished by Strain-Specific Features.</title>
        <authorList>
            <person name="Bench S.R."/>
            <person name="Ilikchyan I.N."/>
            <person name="Tripp H.J."/>
            <person name="Zehr J.P."/>
        </authorList>
    </citation>
    <scope>NUCLEOTIDE SEQUENCE [LARGE SCALE GENOMIC DNA]</scope>
    <source>
        <strain evidence="1 2">WH 0003</strain>
    </source>
</reference>
<dbReference type="GeneID" id="88768141"/>
<dbReference type="EMBL" id="AESD01000713">
    <property type="protein sequence ID" value="EHJ10497.1"/>
    <property type="molecule type" value="Genomic_DNA"/>
</dbReference>
<evidence type="ECO:0000313" key="2">
    <source>
        <dbReference type="Proteomes" id="UP000003477"/>
    </source>
</evidence>
<protein>
    <recommendedName>
        <fullName evidence="3">DUF2281 domain-containing protein</fullName>
    </recommendedName>
</protein>
<proteinExistence type="predicted"/>
<evidence type="ECO:0008006" key="3">
    <source>
        <dbReference type="Google" id="ProtNLM"/>
    </source>
</evidence>
<name>G5JBE4_CROWT</name>
<dbReference type="AlphaFoldDB" id="G5JBE4"/>
<organism evidence="1 2">
    <name type="scientific">Crocosphaera watsonii WH 0003</name>
    <dbReference type="NCBI Taxonomy" id="423471"/>
    <lineage>
        <taxon>Bacteria</taxon>
        <taxon>Bacillati</taxon>
        <taxon>Cyanobacteriota</taxon>
        <taxon>Cyanophyceae</taxon>
        <taxon>Oscillatoriophycideae</taxon>
        <taxon>Chroococcales</taxon>
        <taxon>Aphanothecaceae</taxon>
        <taxon>Crocosphaera</taxon>
    </lineage>
</organism>
<accession>G5JBE4</accession>
<evidence type="ECO:0000313" key="1">
    <source>
        <dbReference type="EMBL" id="EHJ10497.1"/>
    </source>
</evidence>
<comment type="caution">
    <text evidence="1">The sequence shown here is derived from an EMBL/GenBank/DDBJ whole genome shotgun (WGS) entry which is preliminary data.</text>
</comment>
<dbReference type="Proteomes" id="UP000003477">
    <property type="component" value="Unassembled WGS sequence"/>
</dbReference>
<gene>
    <name evidence="1" type="ORF">CWATWH0003_4760</name>
</gene>
<sequence>MNNLDLQQQITEELSTITVDNLKIIAEFVKFIKQKQEIDLLEPINYRRASGSSILSHAGTWEGDDLEECLELMYQTRGKVTVNHLINPFE</sequence>
<dbReference type="RefSeq" id="WP_007312585.1">
    <property type="nucleotide sequence ID" value="NZ_AESD01000713.1"/>
</dbReference>
<dbReference type="PATRIC" id="fig|423471.3.peg.4458"/>